<evidence type="ECO:0000256" key="1">
    <source>
        <dbReference type="SAM" id="Phobius"/>
    </source>
</evidence>
<evidence type="ECO:0000313" key="3">
    <source>
        <dbReference type="Proteomes" id="UP000180280"/>
    </source>
</evidence>
<keyword evidence="1" id="KW-0812">Transmembrane</keyword>
<dbReference type="InterPro" id="IPR008473">
    <property type="entry name" value="Phage_holin_3_7"/>
</dbReference>
<dbReference type="Proteomes" id="UP000180280">
    <property type="component" value="Unassembled WGS sequence"/>
</dbReference>
<name>A0ABX3CC11_9NEIS</name>
<feature type="transmembrane region" description="Helical" evidence="1">
    <location>
        <begin position="33"/>
        <end position="51"/>
    </location>
</feature>
<proteinExistence type="predicted"/>
<sequence>MIAHAHIVLAGALALVLLAFQRGDSQHRPIASLLAYLLIVAAGAVAVLRLFGLPQLADGPQLFLNAVWLLALLAQRGNVVELFRASGPRQSRLAILLRRETWI</sequence>
<evidence type="ECO:0008006" key="4">
    <source>
        <dbReference type="Google" id="ProtNLM"/>
    </source>
</evidence>
<gene>
    <name evidence="2" type="ORF">BI344_16435</name>
</gene>
<dbReference type="Pfam" id="PF05449">
    <property type="entry name" value="Phage_holin_3_7"/>
    <property type="match status" value="1"/>
</dbReference>
<dbReference type="EMBL" id="MKCT01000024">
    <property type="protein sequence ID" value="OHX19834.1"/>
    <property type="molecule type" value="Genomic_DNA"/>
</dbReference>
<organism evidence="2 3">
    <name type="scientific">Chromobacterium sphagni</name>
    <dbReference type="NCBI Taxonomy" id="1903179"/>
    <lineage>
        <taxon>Bacteria</taxon>
        <taxon>Pseudomonadati</taxon>
        <taxon>Pseudomonadota</taxon>
        <taxon>Betaproteobacteria</taxon>
        <taxon>Neisseriales</taxon>
        <taxon>Chromobacteriaceae</taxon>
        <taxon>Chromobacterium</taxon>
    </lineage>
</organism>
<keyword evidence="1" id="KW-1133">Transmembrane helix</keyword>
<protein>
    <recommendedName>
        <fullName evidence="4">Phage holin family protein</fullName>
    </recommendedName>
</protein>
<keyword evidence="3" id="KW-1185">Reference proteome</keyword>
<keyword evidence="1" id="KW-0472">Membrane</keyword>
<accession>A0ABX3CC11</accession>
<evidence type="ECO:0000313" key="2">
    <source>
        <dbReference type="EMBL" id="OHX19834.1"/>
    </source>
</evidence>
<comment type="caution">
    <text evidence="2">The sequence shown here is derived from an EMBL/GenBank/DDBJ whole genome shotgun (WGS) entry which is preliminary data.</text>
</comment>
<reference evidence="2 3" key="1">
    <citation type="submission" date="2016-09" db="EMBL/GenBank/DDBJ databases">
        <title>Chromobacterium muskegensis sp. nov., an insecticidal bacterium isolated from Sphagnum bogs.</title>
        <authorList>
            <person name="Sparks M.E."/>
            <person name="Blackburn M.B."/>
            <person name="Gundersen-Rindal D.E."/>
            <person name="Mitchell A."/>
            <person name="Farrar R."/>
            <person name="Kuhar D."/>
        </authorList>
    </citation>
    <scope>NUCLEOTIDE SEQUENCE [LARGE SCALE GENOMIC DNA]</scope>
    <source>
        <strain evidence="2 3">14B-1</strain>
    </source>
</reference>